<accession>A7HVM1</accession>
<protein>
    <submittedName>
        <fullName evidence="1">Uncharacterized protein</fullName>
    </submittedName>
</protein>
<name>A7HVM1_PARL1</name>
<organism evidence="1 2">
    <name type="scientific">Parvibaculum lavamentivorans (strain DS-1 / DSM 13023 / NCIMB 13966)</name>
    <dbReference type="NCBI Taxonomy" id="402881"/>
    <lineage>
        <taxon>Bacteria</taxon>
        <taxon>Pseudomonadati</taxon>
        <taxon>Pseudomonadota</taxon>
        <taxon>Alphaproteobacteria</taxon>
        <taxon>Hyphomicrobiales</taxon>
        <taxon>Parvibaculaceae</taxon>
        <taxon>Parvibaculum</taxon>
    </lineage>
</organism>
<dbReference type="OrthoDB" id="978976at2"/>
<evidence type="ECO:0000313" key="1">
    <source>
        <dbReference type="EMBL" id="ABS63954.1"/>
    </source>
</evidence>
<proteinExistence type="predicted"/>
<evidence type="ECO:0000313" key="2">
    <source>
        <dbReference type="Proteomes" id="UP000006377"/>
    </source>
</evidence>
<dbReference type="AlphaFoldDB" id="A7HVM1"/>
<dbReference type="EMBL" id="CP000774">
    <property type="protein sequence ID" value="ABS63954.1"/>
    <property type="molecule type" value="Genomic_DNA"/>
</dbReference>
<gene>
    <name evidence="1" type="ordered locus">Plav_2342</name>
</gene>
<dbReference type="STRING" id="402881.Plav_2342"/>
<keyword evidence="2" id="KW-1185">Reference proteome</keyword>
<dbReference type="RefSeq" id="WP_012111261.1">
    <property type="nucleotide sequence ID" value="NC_009719.1"/>
</dbReference>
<dbReference type="Proteomes" id="UP000006377">
    <property type="component" value="Chromosome"/>
</dbReference>
<reference evidence="1 2" key="1">
    <citation type="journal article" date="2011" name="Stand. Genomic Sci.">
        <title>Complete genome sequence of Parvibaculum lavamentivorans type strain (DS-1(T)).</title>
        <authorList>
            <person name="Schleheck D."/>
            <person name="Weiss M."/>
            <person name="Pitluck S."/>
            <person name="Bruce D."/>
            <person name="Land M.L."/>
            <person name="Han S."/>
            <person name="Saunders E."/>
            <person name="Tapia R."/>
            <person name="Detter C."/>
            <person name="Brettin T."/>
            <person name="Han J."/>
            <person name="Woyke T."/>
            <person name="Goodwin L."/>
            <person name="Pennacchio L."/>
            <person name="Nolan M."/>
            <person name="Cook A.M."/>
            <person name="Kjelleberg S."/>
            <person name="Thomas T."/>
        </authorList>
    </citation>
    <scope>NUCLEOTIDE SEQUENCE [LARGE SCALE GENOMIC DNA]</scope>
    <source>
        <strain evidence="2">DS-1 / DSM 13023 / NCIMB 13966</strain>
    </source>
</reference>
<dbReference type="HOGENOM" id="CLU_769133_0_0_5"/>
<dbReference type="KEGG" id="pla:Plav_2342"/>
<dbReference type="eggNOG" id="ENOG502ZBZX">
    <property type="taxonomic scope" value="Bacteria"/>
</dbReference>
<sequence>MWTKTPDGSIQDASGKVIFFSAQRFVDDICLGHCCFICGAKPGSKPFNNEHILPAWLLRRFNLFDRTITLPYGHKVRYGTYTVPCCQDCNSLMGTQIETPISAAMAGGLSAINAFVEGGDLLKLYVWMGLIYLKTHLKDRAMRIHLDKREGEEKIGDDYNWADLHHIHSVVRSFCNGCFVEKEALGSFLTISVTHQAGRDRFDFSDLYLAQTMVLCVDDCALFAVFNDSGGALSRFYPQLTRISGPLSHIQMREVMAELAFLNLSLKERPTFHTECDMEAETSRIFAVRPELDLVPVDLRMRGRLLRHALYNVPEGMQFAGVAREEALAAIDAGTMTFLFDDNGEFIKESMTSELPVPES</sequence>